<evidence type="ECO:0000313" key="2">
    <source>
        <dbReference type="Proteomes" id="UP000664495"/>
    </source>
</evidence>
<evidence type="ECO:0008006" key="3">
    <source>
        <dbReference type="Google" id="ProtNLM"/>
    </source>
</evidence>
<keyword evidence="2" id="KW-1185">Reference proteome</keyword>
<comment type="caution">
    <text evidence="1">The sequence shown here is derived from an EMBL/GenBank/DDBJ whole genome shotgun (WGS) entry which is preliminary data.</text>
</comment>
<sequence length="101" mass="11556">MQLGSIEELIIFPLSVEQCHADWKIAQNICVELSNDSDERVRANSALGFAYIARKKGKIEKHIVKPILLGLLKNSSDRWARVVDSIQDIDSYMNWQRLLSD</sequence>
<name>A0ABS3HI45_9ENTE</name>
<reference evidence="1 2" key="1">
    <citation type="submission" date="2021-03" db="EMBL/GenBank/DDBJ databases">
        <title>Enterococcal diversity collection.</title>
        <authorList>
            <person name="Gilmore M.S."/>
            <person name="Schwartzman J."/>
            <person name="Van Tyne D."/>
            <person name="Martin M."/>
            <person name="Earl A.M."/>
            <person name="Manson A.L."/>
            <person name="Straub T."/>
            <person name="Salamzade R."/>
            <person name="Saavedra J."/>
            <person name="Lebreton F."/>
            <person name="Prichula J."/>
            <person name="Schaufler K."/>
            <person name="Gaca A."/>
            <person name="Sgardioli B."/>
            <person name="Wagenaar J."/>
            <person name="Strong T."/>
        </authorList>
    </citation>
    <scope>NUCLEOTIDE SEQUENCE [LARGE SCALE GENOMIC DNA]</scope>
    <source>
        <strain evidence="1 2">MJM16</strain>
    </source>
</reference>
<evidence type="ECO:0000313" key="1">
    <source>
        <dbReference type="EMBL" id="MBO0452672.1"/>
    </source>
</evidence>
<gene>
    <name evidence="1" type="ORF">JZO85_10345</name>
</gene>
<organism evidence="1 2">
    <name type="scientific">Candidatus Enterococcus murrayae</name>
    <dbReference type="NCBI Taxonomy" id="2815321"/>
    <lineage>
        <taxon>Bacteria</taxon>
        <taxon>Bacillati</taxon>
        <taxon>Bacillota</taxon>
        <taxon>Bacilli</taxon>
        <taxon>Lactobacillales</taxon>
        <taxon>Enterococcaceae</taxon>
        <taxon>Enterococcus</taxon>
    </lineage>
</organism>
<accession>A0ABS3HI45</accession>
<proteinExistence type="predicted"/>
<dbReference type="RefSeq" id="WP_207108444.1">
    <property type="nucleotide sequence ID" value="NZ_JAFLVR010000021.1"/>
</dbReference>
<dbReference type="EMBL" id="JAFLVR010000021">
    <property type="protein sequence ID" value="MBO0452672.1"/>
    <property type="molecule type" value="Genomic_DNA"/>
</dbReference>
<dbReference type="Proteomes" id="UP000664495">
    <property type="component" value="Unassembled WGS sequence"/>
</dbReference>
<protein>
    <recommendedName>
        <fullName evidence="3">HEAT repeat domain-containing protein</fullName>
    </recommendedName>
</protein>
<dbReference type="InterPro" id="IPR049796">
    <property type="entry name" value="CdiI_Ct-like"/>
</dbReference>
<dbReference type="CDD" id="cd20694">
    <property type="entry name" value="CdiI_Ct-like"/>
    <property type="match status" value="1"/>
</dbReference>